<evidence type="ECO:0000313" key="1">
    <source>
        <dbReference type="EMBL" id="TYC56163.1"/>
    </source>
</evidence>
<evidence type="ECO:0000313" key="2">
    <source>
        <dbReference type="Proteomes" id="UP000389128"/>
    </source>
</evidence>
<accession>A0A6C2CRI1</accession>
<reference evidence="1 2" key="1">
    <citation type="submission" date="2019-01" db="EMBL/GenBank/DDBJ databases">
        <title>Zoogloea oleivorans genome sequencing and assembly.</title>
        <authorList>
            <person name="Tancsics A."/>
            <person name="Farkas M."/>
            <person name="Kriszt B."/>
            <person name="Maroti G."/>
            <person name="Horvath B."/>
        </authorList>
    </citation>
    <scope>NUCLEOTIDE SEQUENCE [LARGE SCALE GENOMIC DNA]</scope>
    <source>
        <strain evidence="1 2">Buc</strain>
    </source>
</reference>
<keyword evidence="2" id="KW-1185">Reference proteome</keyword>
<protein>
    <submittedName>
        <fullName evidence="1">Uncharacterized protein</fullName>
    </submittedName>
</protein>
<dbReference type="Proteomes" id="UP000389128">
    <property type="component" value="Unassembled WGS sequence"/>
</dbReference>
<comment type="caution">
    <text evidence="1">The sequence shown here is derived from an EMBL/GenBank/DDBJ whole genome shotgun (WGS) entry which is preliminary data.</text>
</comment>
<dbReference type="RefSeq" id="WP_148579457.1">
    <property type="nucleotide sequence ID" value="NZ_SDKK01000011.1"/>
</dbReference>
<dbReference type="AlphaFoldDB" id="A0A6C2CRI1"/>
<proteinExistence type="predicted"/>
<organism evidence="1 2">
    <name type="scientific">Zoogloea oleivorans</name>
    <dbReference type="NCBI Taxonomy" id="1552750"/>
    <lineage>
        <taxon>Bacteria</taxon>
        <taxon>Pseudomonadati</taxon>
        <taxon>Pseudomonadota</taxon>
        <taxon>Betaproteobacteria</taxon>
        <taxon>Rhodocyclales</taxon>
        <taxon>Zoogloeaceae</taxon>
        <taxon>Zoogloea</taxon>
    </lineage>
</organism>
<name>A0A6C2CRI1_9RHOO</name>
<dbReference type="OrthoDB" id="9182453at2"/>
<dbReference type="EMBL" id="SDKK01000011">
    <property type="protein sequence ID" value="TYC56163.1"/>
    <property type="molecule type" value="Genomic_DNA"/>
</dbReference>
<gene>
    <name evidence="1" type="ORF">ETQ85_12745</name>
</gene>
<sequence>MSMPTFTPGPWRRVGHRTIAAGTGLDTVTICEVFSGGVGIDQADANEALIESAPELYAAAAEVFGWINAGFLTAGVLAEAIPARAVACGRAIDALAAVLAKASGRSAS</sequence>